<accession>A0A553P3W9</accession>
<dbReference type="EMBL" id="VCGU01000008">
    <property type="protein sequence ID" value="TRY72388.1"/>
    <property type="molecule type" value="Genomic_DNA"/>
</dbReference>
<dbReference type="GO" id="GO:0070139">
    <property type="term" value="F:SUMO-specific endopeptidase activity"/>
    <property type="evidence" value="ECO:0007669"/>
    <property type="project" value="TreeGrafter"/>
</dbReference>
<dbReference type="Gene3D" id="1.10.418.20">
    <property type="match status" value="1"/>
</dbReference>
<keyword evidence="3" id="KW-0645">Protease</keyword>
<feature type="compositionally biased region" description="Polar residues" evidence="6">
    <location>
        <begin position="36"/>
        <end position="45"/>
    </location>
</feature>
<dbReference type="GO" id="GO:0016926">
    <property type="term" value="P:protein desumoylation"/>
    <property type="evidence" value="ECO:0007669"/>
    <property type="project" value="TreeGrafter"/>
</dbReference>
<evidence type="ECO:0000256" key="2">
    <source>
        <dbReference type="ARBA" id="ARBA00022553"/>
    </source>
</evidence>
<keyword evidence="9" id="KW-1185">Reference proteome</keyword>
<feature type="region of interest" description="Disordered" evidence="6">
    <location>
        <begin position="395"/>
        <end position="524"/>
    </location>
</feature>
<dbReference type="PANTHER" id="PTHR46896:SF3">
    <property type="entry name" value="FI06413P-RELATED"/>
    <property type="match status" value="1"/>
</dbReference>
<evidence type="ECO:0000256" key="6">
    <source>
        <dbReference type="SAM" id="MobiDB-lite"/>
    </source>
</evidence>
<protein>
    <recommendedName>
        <fullName evidence="7">Ubiquitin-like protease family profile domain-containing protein</fullName>
    </recommendedName>
</protein>
<feature type="compositionally biased region" description="Acidic residues" evidence="6">
    <location>
        <begin position="591"/>
        <end position="601"/>
    </location>
</feature>
<feature type="compositionally biased region" description="Basic and acidic residues" evidence="6">
    <location>
        <begin position="602"/>
        <end position="613"/>
    </location>
</feature>
<evidence type="ECO:0000313" key="8">
    <source>
        <dbReference type="EMBL" id="TRY72388.1"/>
    </source>
</evidence>
<evidence type="ECO:0000256" key="1">
    <source>
        <dbReference type="ARBA" id="ARBA00005234"/>
    </source>
</evidence>
<feature type="compositionally biased region" description="Basic residues" evidence="6">
    <location>
        <begin position="634"/>
        <end position="667"/>
    </location>
</feature>
<evidence type="ECO:0000313" key="9">
    <source>
        <dbReference type="Proteomes" id="UP000318571"/>
    </source>
</evidence>
<feature type="compositionally biased region" description="Acidic residues" evidence="6">
    <location>
        <begin position="446"/>
        <end position="455"/>
    </location>
</feature>
<organism evidence="8 9">
    <name type="scientific">Tigriopus californicus</name>
    <name type="common">Marine copepod</name>
    <dbReference type="NCBI Taxonomy" id="6832"/>
    <lineage>
        <taxon>Eukaryota</taxon>
        <taxon>Metazoa</taxon>
        <taxon>Ecdysozoa</taxon>
        <taxon>Arthropoda</taxon>
        <taxon>Crustacea</taxon>
        <taxon>Multicrustacea</taxon>
        <taxon>Hexanauplia</taxon>
        <taxon>Copepoda</taxon>
        <taxon>Harpacticoida</taxon>
        <taxon>Harpacticidae</taxon>
        <taxon>Tigriopus</taxon>
    </lineage>
</organism>
<feature type="compositionally biased region" description="Acidic residues" evidence="6">
    <location>
        <begin position="463"/>
        <end position="478"/>
    </location>
</feature>
<feature type="region of interest" description="Disordered" evidence="6">
    <location>
        <begin position="570"/>
        <end position="719"/>
    </location>
</feature>
<dbReference type="InterPro" id="IPR038765">
    <property type="entry name" value="Papain-like_cys_pep_sf"/>
</dbReference>
<proteinExistence type="inferred from homology"/>
<dbReference type="GO" id="GO:0006508">
    <property type="term" value="P:proteolysis"/>
    <property type="evidence" value="ECO:0007669"/>
    <property type="project" value="UniProtKB-KW"/>
</dbReference>
<dbReference type="AlphaFoldDB" id="A0A553P3W9"/>
<evidence type="ECO:0000259" key="7">
    <source>
        <dbReference type="PROSITE" id="PS50600"/>
    </source>
</evidence>
<dbReference type="PANTHER" id="PTHR46896">
    <property type="entry name" value="SENTRIN-SPECIFIC PROTEASE"/>
    <property type="match status" value="1"/>
</dbReference>
<feature type="domain" description="Ubiquitin-like protease family profile" evidence="7">
    <location>
        <begin position="150"/>
        <end position="342"/>
    </location>
</feature>
<dbReference type="GO" id="GO:0005634">
    <property type="term" value="C:nucleus"/>
    <property type="evidence" value="ECO:0007669"/>
    <property type="project" value="TreeGrafter"/>
</dbReference>
<feature type="compositionally biased region" description="Polar residues" evidence="6">
    <location>
        <begin position="570"/>
        <end position="582"/>
    </location>
</feature>
<feature type="compositionally biased region" description="Basic and acidic residues" evidence="6">
    <location>
        <begin position="701"/>
        <end position="714"/>
    </location>
</feature>
<keyword evidence="4" id="KW-0833">Ubl conjugation pathway</keyword>
<dbReference type="InterPro" id="IPR003653">
    <property type="entry name" value="Peptidase_C48_C"/>
</dbReference>
<feature type="compositionally biased region" description="Basic residues" evidence="6">
    <location>
        <begin position="680"/>
        <end position="694"/>
    </location>
</feature>
<feature type="compositionally biased region" description="Basic residues" evidence="6">
    <location>
        <begin position="396"/>
        <end position="407"/>
    </location>
</feature>
<sequence length="835" mass="95963">MVAISSRMMIHFKRVRMRSTGPAGAPSGSDSDDWQTIETPTTPTRLVQPDRSAHQRRRAVRHPILAPETLREGPRFERDELEHHDSWSPPPPRSKMPVHLLAETVEDSKPDSPDCIITLDDDDEEEGEIPDYRDFDEGNLGQECLLYKNESVTLYDYQTLSEGEYINDSIINFYLTYLYEEKLSQAEKKQIHIFSSHFFSKLNQRLRKEPNSILSQSARRHEQVKKWTKKVDLFTKRLVIIPVCEENHWYLIIISNPGYIKLPKEAQIIQGNPYFLVLDSLGGNHASDISKLRSYLGFEYLEKHQNRISFGREKMVEIEPDVPQQTNSCDCGVYLLHYVELLFKNPGQFYWAKMRDLRSWFAESEVRHKREFLASLIQELALKANPNVAKFPNLKFARKQRSSKQGKKCNVSKSEERTTVSPQPSPPPTRFSARSAKMGNRPVYDERDDKDEAESEDAKDNADDNTDDDENADTDDDQPLSNFKNGRARSNENSPRIYTRSLLENLGATSDEEENDTKEEGSPRIVTEYMQEKAGPLPVVIVPEETNHEAEDTKETAALDPDPLEVVTAETNGEENSFSPSHANELFLSEGELEEDGQDSENADKITTDEKDAIAITLGSSSIESESDSESLSRSKKSSKKSKKRSRSQRPGRKKKRKSEKRKKLRRRESCSDESEDRFRKRNDRRKSRDKSKRSPSTSEESARRSSRRAKDTRWNSFRTAQGSNYDSLKVMVEQSDLPRVVTLTEDRPATHRNGSDPFNTFDQTNLLLQANNDSDSSLLPSSLSTKKRKMSHDIEETFYANPPLSRPVQVETEDEVEEVAQIRPRKFRLQRRNL</sequence>
<dbReference type="InterPro" id="IPR051947">
    <property type="entry name" value="Sentrin-specific_protease"/>
</dbReference>
<evidence type="ECO:0000256" key="5">
    <source>
        <dbReference type="ARBA" id="ARBA00022801"/>
    </source>
</evidence>
<feature type="compositionally biased region" description="Basic and acidic residues" evidence="6">
    <location>
        <begin position="69"/>
        <end position="86"/>
    </location>
</feature>
<comment type="caution">
    <text evidence="8">The sequence shown here is derived from an EMBL/GenBank/DDBJ whole genome shotgun (WGS) entry which is preliminary data.</text>
</comment>
<dbReference type="Pfam" id="PF02902">
    <property type="entry name" value="Peptidase_C48"/>
    <property type="match status" value="1"/>
</dbReference>
<evidence type="ECO:0000256" key="3">
    <source>
        <dbReference type="ARBA" id="ARBA00022670"/>
    </source>
</evidence>
<feature type="region of interest" description="Disordered" evidence="6">
    <location>
        <begin position="17"/>
        <end position="94"/>
    </location>
</feature>
<reference evidence="8 9" key="1">
    <citation type="journal article" date="2018" name="Nat. Ecol. Evol.">
        <title>Genomic signatures of mitonuclear coevolution across populations of Tigriopus californicus.</title>
        <authorList>
            <person name="Barreto F.S."/>
            <person name="Watson E.T."/>
            <person name="Lima T.G."/>
            <person name="Willett C.S."/>
            <person name="Edmands S."/>
            <person name="Li W."/>
            <person name="Burton R.S."/>
        </authorList>
    </citation>
    <scope>NUCLEOTIDE SEQUENCE [LARGE SCALE GENOMIC DNA]</scope>
    <source>
        <strain evidence="8 9">San Diego</strain>
    </source>
</reference>
<dbReference type="STRING" id="6832.A0A553P3W9"/>
<dbReference type="GO" id="GO:0005737">
    <property type="term" value="C:cytoplasm"/>
    <property type="evidence" value="ECO:0007669"/>
    <property type="project" value="TreeGrafter"/>
</dbReference>
<dbReference type="Proteomes" id="UP000318571">
    <property type="component" value="Chromosome 7"/>
</dbReference>
<dbReference type="PROSITE" id="PS50600">
    <property type="entry name" value="ULP_PROTEASE"/>
    <property type="match status" value="1"/>
</dbReference>
<comment type="similarity">
    <text evidence="1">Belongs to the peptidase C48 family.</text>
</comment>
<keyword evidence="2" id="KW-0597">Phosphoprotein</keyword>
<dbReference type="SUPFAM" id="SSF54001">
    <property type="entry name" value="Cysteine proteinases"/>
    <property type="match status" value="1"/>
</dbReference>
<name>A0A553P3W9_TIGCA</name>
<dbReference type="Gene3D" id="3.30.310.130">
    <property type="entry name" value="Ubiquitin-related"/>
    <property type="match status" value="1"/>
</dbReference>
<evidence type="ECO:0000256" key="4">
    <source>
        <dbReference type="ARBA" id="ARBA00022786"/>
    </source>
</evidence>
<keyword evidence="5" id="KW-0378">Hydrolase</keyword>
<gene>
    <name evidence="8" type="ORF">TCAL_08446</name>
</gene>